<dbReference type="Proteomes" id="UP000321113">
    <property type="component" value="Unassembled WGS sequence"/>
</dbReference>
<evidence type="ECO:0000313" key="1">
    <source>
        <dbReference type="EMBL" id="GEM77795.1"/>
    </source>
</evidence>
<keyword evidence="2" id="KW-1185">Reference proteome</keyword>
<sequence>MLLAHLESEADNGHCGSKARGDVLVVPQKSYLFARTLFFQLISMCVPADYSAMR</sequence>
<organism evidence="1 2">
    <name type="scientific">Vibrio superstes NBRC 103154</name>
    <dbReference type="NCBI Taxonomy" id="1219062"/>
    <lineage>
        <taxon>Bacteria</taxon>
        <taxon>Pseudomonadati</taxon>
        <taxon>Pseudomonadota</taxon>
        <taxon>Gammaproteobacteria</taxon>
        <taxon>Vibrionales</taxon>
        <taxon>Vibrionaceae</taxon>
        <taxon>Vibrio</taxon>
    </lineage>
</organism>
<comment type="caution">
    <text evidence="1">The sequence shown here is derived from an EMBL/GenBank/DDBJ whole genome shotgun (WGS) entry which is preliminary data.</text>
</comment>
<proteinExistence type="predicted"/>
<dbReference type="AlphaFoldDB" id="A0A511QKE4"/>
<dbReference type="EMBL" id="BJXK01000001">
    <property type="protein sequence ID" value="GEM77795.1"/>
    <property type="molecule type" value="Genomic_DNA"/>
</dbReference>
<evidence type="ECO:0000313" key="2">
    <source>
        <dbReference type="Proteomes" id="UP000321113"/>
    </source>
</evidence>
<protein>
    <submittedName>
        <fullName evidence="1">Uncharacterized protein</fullName>
    </submittedName>
</protein>
<accession>A0A511QKE4</accession>
<name>A0A511QKE4_9VIBR</name>
<reference evidence="1 2" key="1">
    <citation type="submission" date="2019-07" db="EMBL/GenBank/DDBJ databases">
        <title>Whole genome shotgun sequence of Vibrio superstes NBRC 103154.</title>
        <authorList>
            <person name="Hosoyama A."/>
            <person name="Uohara A."/>
            <person name="Ohji S."/>
            <person name="Ichikawa N."/>
        </authorList>
    </citation>
    <scope>NUCLEOTIDE SEQUENCE [LARGE SCALE GENOMIC DNA]</scope>
    <source>
        <strain evidence="1 2">NBRC 103154</strain>
    </source>
</reference>
<gene>
    <name evidence="1" type="ORF">VSU01S_00400</name>
</gene>